<dbReference type="AlphaFoldDB" id="A0A7R9ZC47"/>
<organism evidence="1">
    <name type="scientific">Pseudictyota dubia</name>
    <dbReference type="NCBI Taxonomy" id="2749911"/>
    <lineage>
        <taxon>Eukaryota</taxon>
        <taxon>Sar</taxon>
        <taxon>Stramenopiles</taxon>
        <taxon>Ochrophyta</taxon>
        <taxon>Bacillariophyta</taxon>
        <taxon>Mediophyceae</taxon>
        <taxon>Biddulphiophycidae</taxon>
        <taxon>Eupodiscales</taxon>
        <taxon>Odontellaceae</taxon>
        <taxon>Pseudictyota</taxon>
    </lineage>
</organism>
<dbReference type="EMBL" id="HBED01034776">
    <property type="protein sequence ID" value="CAD8318596.1"/>
    <property type="molecule type" value="Transcribed_RNA"/>
</dbReference>
<evidence type="ECO:0000313" key="1">
    <source>
        <dbReference type="EMBL" id="CAD8318596.1"/>
    </source>
</evidence>
<protein>
    <submittedName>
        <fullName evidence="1">Uncharacterized protein</fullName>
    </submittedName>
</protein>
<reference evidence="1" key="1">
    <citation type="submission" date="2021-01" db="EMBL/GenBank/DDBJ databases">
        <authorList>
            <person name="Corre E."/>
            <person name="Pelletier E."/>
            <person name="Niang G."/>
            <person name="Scheremetjew M."/>
            <person name="Finn R."/>
            <person name="Kale V."/>
            <person name="Holt S."/>
            <person name="Cochrane G."/>
            <person name="Meng A."/>
            <person name="Brown T."/>
            <person name="Cohen L."/>
        </authorList>
    </citation>
    <scope>NUCLEOTIDE SEQUENCE</scope>
    <source>
        <strain evidence="1">CCMP147</strain>
    </source>
</reference>
<proteinExistence type="predicted"/>
<gene>
    <name evidence="1" type="ORF">TDUB1175_LOCUS17391</name>
</gene>
<sequence>MASTDTLVKSVDLLDEDEQPVSSREIIGEVSAERREVWSSRIGEEDLKPADSLLAVRCSGGRGLLEHAVRVRGGVASPLMLECKVSYEEMPPSSLVEYKFSDGDGRWRLSMVCLEYLLAFRAGKFKDWEKRMLQPTCKAEFRRMFSIGPVYTVYDHHMFPSPEEEKGRFEVTDDNGKKVILPRPVSALRVWSTEKQAFVDVDPTLDGAPQDRESYWEDLIARLKESFPEEVEELTSK</sequence>
<name>A0A7R9ZC47_9STRA</name>
<accession>A0A7R9ZC47</accession>